<comment type="similarity">
    <text evidence="1 4">Belongs to the bacterial flagellin family.</text>
</comment>
<keyword evidence="3 4" id="KW-0975">Bacterial flagellum</keyword>
<sequence>MMPNSVNTNVGAMIALQNLNMTNSDLMTVQNRINTGKKIASAKDNGAIWAIAQNQRATSGSLNAVKDSLQRSQSTVDVAIAGGEAVSDLLLQMKEKALAASDSSLDTASRTALNEDFKALRDQIGKSVSNATFNGVNMINSGGTTIAALANDDGSSKLTVSAQDLSLGSTILGGGSGLTATSSIGTQTTAGAMITTIGTAIGAVSTALSKLGTGSKSIGAHLTFINKLQDSIDAGVGNLVDADLAKESARLTSLQTKQQLGVQALSIANSSSSGLLSLFRG</sequence>
<evidence type="ECO:0000256" key="3">
    <source>
        <dbReference type="ARBA" id="ARBA00023143"/>
    </source>
</evidence>
<protein>
    <recommendedName>
        <fullName evidence="4">Flagellin</fullName>
    </recommendedName>
</protein>
<accession>A0A941D3I6</accession>
<dbReference type="Gene3D" id="1.20.1330.10">
    <property type="entry name" value="f41 fragment of flagellin, N-terminal domain"/>
    <property type="match status" value="1"/>
</dbReference>
<evidence type="ECO:0000256" key="1">
    <source>
        <dbReference type="ARBA" id="ARBA00005709"/>
    </source>
</evidence>
<gene>
    <name evidence="7" type="ORF">JKL49_09230</name>
</gene>
<feature type="domain" description="Flagellin N-terminal" evidence="5">
    <location>
        <begin position="6"/>
        <end position="140"/>
    </location>
</feature>
<keyword evidence="4" id="KW-0964">Secreted</keyword>
<proteinExistence type="inferred from homology"/>
<dbReference type="InterPro" id="IPR001492">
    <property type="entry name" value="Flagellin"/>
</dbReference>
<evidence type="ECO:0000259" key="6">
    <source>
        <dbReference type="Pfam" id="PF00700"/>
    </source>
</evidence>
<dbReference type="InterPro" id="IPR001029">
    <property type="entry name" value="Flagellin_N"/>
</dbReference>
<dbReference type="GO" id="GO:0009288">
    <property type="term" value="C:bacterial-type flagellum"/>
    <property type="evidence" value="ECO:0007669"/>
    <property type="project" value="UniProtKB-SubCell"/>
</dbReference>
<keyword evidence="7" id="KW-0282">Flagellum</keyword>
<dbReference type="AlphaFoldDB" id="A0A941D3I6"/>
<evidence type="ECO:0000259" key="5">
    <source>
        <dbReference type="Pfam" id="PF00669"/>
    </source>
</evidence>
<keyword evidence="7" id="KW-0969">Cilium</keyword>
<keyword evidence="8" id="KW-1185">Reference proteome</keyword>
<dbReference type="SUPFAM" id="SSF64518">
    <property type="entry name" value="Phase 1 flagellin"/>
    <property type="match status" value="1"/>
</dbReference>
<dbReference type="Pfam" id="PF00669">
    <property type="entry name" value="Flagellin_N"/>
    <property type="match status" value="1"/>
</dbReference>
<evidence type="ECO:0000313" key="8">
    <source>
        <dbReference type="Proteomes" id="UP000622580"/>
    </source>
</evidence>
<comment type="caution">
    <text evidence="7">The sequence shown here is derived from an EMBL/GenBank/DDBJ whole genome shotgun (WGS) entry which is preliminary data.</text>
</comment>
<dbReference type="EMBL" id="JAGSGD010000001">
    <property type="protein sequence ID" value="MBR7619568.1"/>
    <property type="molecule type" value="Genomic_DNA"/>
</dbReference>
<evidence type="ECO:0000313" key="7">
    <source>
        <dbReference type="EMBL" id="MBR7619568.1"/>
    </source>
</evidence>
<dbReference type="InterPro" id="IPR046358">
    <property type="entry name" value="Flagellin_C"/>
</dbReference>
<evidence type="ECO:0000256" key="4">
    <source>
        <dbReference type="RuleBase" id="RU362073"/>
    </source>
</evidence>
<organism evidence="7 8">
    <name type="scientific">Phenylobacterium glaciei</name>
    <dbReference type="NCBI Taxonomy" id="2803784"/>
    <lineage>
        <taxon>Bacteria</taxon>
        <taxon>Pseudomonadati</taxon>
        <taxon>Pseudomonadota</taxon>
        <taxon>Alphaproteobacteria</taxon>
        <taxon>Caulobacterales</taxon>
        <taxon>Caulobacteraceae</taxon>
        <taxon>Phenylobacterium</taxon>
    </lineage>
</organism>
<evidence type="ECO:0000256" key="2">
    <source>
        <dbReference type="ARBA" id="ARBA00011829"/>
    </source>
</evidence>
<reference evidence="7" key="1">
    <citation type="submission" date="2021-04" db="EMBL/GenBank/DDBJ databases">
        <title>Draft genome assembly of strain Phenylobacterium sp. 20VBR1 using MiniION and Illumina platforms.</title>
        <authorList>
            <person name="Thomas F.A."/>
            <person name="Krishnan K.P."/>
            <person name="Sinha R.K."/>
        </authorList>
    </citation>
    <scope>NUCLEOTIDE SEQUENCE</scope>
    <source>
        <strain evidence="7">20VBR1</strain>
    </source>
</reference>
<dbReference type="Proteomes" id="UP000622580">
    <property type="component" value="Unassembled WGS sequence"/>
</dbReference>
<dbReference type="Pfam" id="PF00700">
    <property type="entry name" value="Flagellin_C"/>
    <property type="match status" value="1"/>
</dbReference>
<dbReference type="GO" id="GO:0005576">
    <property type="term" value="C:extracellular region"/>
    <property type="evidence" value="ECO:0007669"/>
    <property type="project" value="UniProtKB-SubCell"/>
</dbReference>
<comment type="subunit">
    <text evidence="2">In C.crescentus, the flagellar filament is composed of multiple flagellins of 29 kDa; 27 kDa and 25 kDa.</text>
</comment>
<comment type="function">
    <text evidence="4">Flagellin is the subunit protein which polymerizes to form the filaments of bacterial flagella.</text>
</comment>
<dbReference type="PANTHER" id="PTHR42792:SF2">
    <property type="entry name" value="FLAGELLIN"/>
    <property type="match status" value="1"/>
</dbReference>
<comment type="subcellular location">
    <subcellularLocation>
        <location evidence="4">Secreted</location>
    </subcellularLocation>
    <subcellularLocation>
        <location evidence="4">Bacterial flagellum</location>
    </subcellularLocation>
</comment>
<dbReference type="PANTHER" id="PTHR42792">
    <property type="entry name" value="FLAGELLIN"/>
    <property type="match status" value="1"/>
</dbReference>
<keyword evidence="7" id="KW-0966">Cell projection</keyword>
<feature type="domain" description="Flagellin C-terminal" evidence="6">
    <location>
        <begin position="194"/>
        <end position="279"/>
    </location>
</feature>
<dbReference type="GO" id="GO:0005198">
    <property type="term" value="F:structural molecule activity"/>
    <property type="evidence" value="ECO:0007669"/>
    <property type="project" value="UniProtKB-UniRule"/>
</dbReference>
<name>A0A941D3I6_9CAUL</name>